<dbReference type="RefSeq" id="WP_268638195.1">
    <property type="nucleotide sequence ID" value="NZ_JAMDLZ010000027.1"/>
</dbReference>
<sequence length="113" mass="13346">MQFATLYGITEKNFSESTKRDSQFEETTNLLSKGKITEFSDLLKGKFNFDLDDIKKKYNSDDYVKDSDSENLEFYIKEVLDSKIFNKDNKDNTLNLYSFSRKFSYFFISNISN</sequence>
<comment type="caution">
    <text evidence="1">The sequence shown here is derived from an EMBL/GenBank/DDBJ whole genome shotgun (WGS) entry which is preliminary data.</text>
</comment>
<feature type="non-terminal residue" evidence="1">
    <location>
        <position position="113"/>
    </location>
</feature>
<proteinExistence type="predicted"/>
<name>A0ABT4ERP6_9BACI</name>
<gene>
    <name evidence="1" type="ORF">M5W82_15445</name>
</gene>
<evidence type="ECO:0000313" key="1">
    <source>
        <dbReference type="EMBL" id="MCY9548332.1"/>
    </source>
</evidence>
<evidence type="ECO:0000313" key="2">
    <source>
        <dbReference type="Proteomes" id="UP001527052"/>
    </source>
</evidence>
<reference evidence="1 2" key="1">
    <citation type="submission" date="2022-05" db="EMBL/GenBank/DDBJ databases">
        <title>Genome Sequencing of Bee-Associated Microbes.</title>
        <authorList>
            <person name="Dunlap C."/>
        </authorList>
    </citation>
    <scope>NUCLEOTIDE SEQUENCE [LARGE SCALE GENOMIC DNA]</scope>
    <source>
        <strain evidence="1 2">NRRL BD-083</strain>
    </source>
</reference>
<dbReference type="EMBL" id="JAMDLZ010000027">
    <property type="protein sequence ID" value="MCY9548332.1"/>
    <property type="molecule type" value="Genomic_DNA"/>
</dbReference>
<accession>A0ABT4ERP6</accession>
<protein>
    <submittedName>
        <fullName evidence="1">Uncharacterized protein</fullName>
    </submittedName>
</protein>
<keyword evidence="2" id="KW-1185">Reference proteome</keyword>
<organism evidence="1 2">
    <name type="scientific">Lysinibacillus xylanilyticus</name>
    <dbReference type="NCBI Taxonomy" id="582475"/>
    <lineage>
        <taxon>Bacteria</taxon>
        <taxon>Bacillati</taxon>
        <taxon>Bacillota</taxon>
        <taxon>Bacilli</taxon>
        <taxon>Bacillales</taxon>
        <taxon>Bacillaceae</taxon>
        <taxon>Lysinibacillus</taxon>
    </lineage>
</organism>
<dbReference type="Proteomes" id="UP001527052">
    <property type="component" value="Unassembled WGS sequence"/>
</dbReference>